<feature type="compositionally biased region" description="Basic and acidic residues" evidence="1">
    <location>
        <begin position="177"/>
        <end position="192"/>
    </location>
</feature>
<reference evidence="2" key="1">
    <citation type="submission" date="2022-07" db="EMBL/GenBank/DDBJ databases">
        <title>Genome Sequence of Agrocybe chaxingu.</title>
        <authorList>
            <person name="Buettner E."/>
        </authorList>
    </citation>
    <scope>NUCLEOTIDE SEQUENCE</scope>
    <source>
        <strain evidence="2">MP-N11</strain>
    </source>
</reference>
<evidence type="ECO:0000256" key="1">
    <source>
        <dbReference type="SAM" id="MobiDB-lite"/>
    </source>
</evidence>
<protein>
    <submittedName>
        <fullName evidence="2">Uncharacterized protein</fullName>
    </submittedName>
</protein>
<evidence type="ECO:0000313" key="3">
    <source>
        <dbReference type="Proteomes" id="UP001148786"/>
    </source>
</evidence>
<keyword evidence="3" id="KW-1185">Reference proteome</keyword>
<gene>
    <name evidence="2" type="ORF">NLJ89_g11315</name>
</gene>
<sequence length="213" mass="23236">MWFHHTGWLNCEIESFWCLGKGSRPDKAIDDYGSSLRPVESDRVQLLEHVACCSMRGSPTVSQRELFSPTLGLSIPDGTAGTLLLPSLQWKASAQMNTRAPCRPGAPPAKQAARQHLSTFRSSTFVSGFHCLANFCHGGPKKVSRTICPSITSTPLSSVAMTHSQPEELEGGSGNVDDPRKRRQLDGAHENVEPEEDAGIVQHSTWALLKSQD</sequence>
<dbReference type="EMBL" id="JANKHO010002520">
    <property type="protein sequence ID" value="KAJ3491663.1"/>
    <property type="molecule type" value="Genomic_DNA"/>
</dbReference>
<name>A0A9W8JQ74_9AGAR</name>
<proteinExistence type="predicted"/>
<dbReference type="AlphaFoldDB" id="A0A9W8JQ74"/>
<organism evidence="2 3">
    <name type="scientific">Agrocybe chaxingu</name>
    <dbReference type="NCBI Taxonomy" id="84603"/>
    <lineage>
        <taxon>Eukaryota</taxon>
        <taxon>Fungi</taxon>
        <taxon>Dikarya</taxon>
        <taxon>Basidiomycota</taxon>
        <taxon>Agaricomycotina</taxon>
        <taxon>Agaricomycetes</taxon>
        <taxon>Agaricomycetidae</taxon>
        <taxon>Agaricales</taxon>
        <taxon>Agaricineae</taxon>
        <taxon>Strophariaceae</taxon>
        <taxon>Agrocybe</taxon>
    </lineage>
</organism>
<evidence type="ECO:0000313" key="2">
    <source>
        <dbReference type="EMBL" id="KAJ3491663.1"/>
    </source>
</evidence>
<feature type="region of interest" description="Disordered" evidence="1">
    <location>
        <begin position="157"/>
        <end position="200"/>
    </location>
</feature>
<dbReference type="Proteomes" id="UP001148786">
    <property type="component" value="Unassembled WGS sequence"/>
</dbReference>
<comment type="caution">
    <text evidence="2">The sequence shown here is derived from an EMBL/GenBank/DDBJ whole genome shotgun (WGS) entry which is preliminary data.</text>
</comment>
<accession>A0A9W8JQ74</accession>